<evidence type="ECO:0000256" key="1">
    <source>
        <dbReference type="SAM" id="MobiDB-lite"/>
    </source>
</evidence>
<dbReference type="OrthoDB" id="1301747at2759"/>
<name>A0A2U1NCK6_ARTAN</name>
<feature type="region of interest" description="Disordered" evidence="1">
    <location>
        <begin position="1"/>
        <end position="64"/>
    </location>
</feature>
<dbReference type="PANTHER" id="PTHR45786:SF74">
    <property type="entry name" value="ATP-DEPENDENT DNA HELICASE"/>
    <property type="match status" value="1"/>
</dbReference>
<evidence type="ECO:0000313" key="3">
    <source>
        <dbReference type="Proteomes" id="UP000245207"/>
    </source>
</evidence>
<feature type="compositionally biased region" description="Low complexity" evidence="1">
    <location>
        <begin position="1"/>
        <end position="10"/>
    </location>
</feature>
<protein>
    <submittedName>
        <fullName evidence="2">Uncharacterized protein</fullName>
    </submittedName>
</protein>
<comment type="caution">
    <text evidence="2">The sequence shown here is derived from an EMBL/GenBank/DDBJ whole genome shotgun (WGS) entry which is preliminary data.</text>
</comment>
<dbReference type="Proteomes" id="UP000245207">
    <property type="component" value="Unassembled WGS sequence"/>
</dbReference>
<gene>
    <name evidence="2" type="ORF">CTI12_AA282690</name>
</gene>
<reference evidence="2 3" key="1">
    <citation type="journal article" date="2018" name="Mol. Plant">
        <title>The genome of Artemisia annua provides insight into the evolution of Asteraceae family and artemisinin biosynthesis.</title>
        <authorList>
            <person name="Shen Q."/>
            <person name="Zhang L."/>
            <person name="Liao Z."/>
            <person name="Wang S."/>
            <person name="Yan T."/>
            <person name="Shi P."/>
            <person name="Liu M."/>
            <person name="Fu X."/>
            <person name="Pan Q."/>
            <person name="Wang Y."/>
            <person name="Lv Z."/>
            <person name="Lu X."/>
            <person name="Zhang F."/>
            <person name="Jiang W."/>
            <person name="Ma Y."/>
            <person name="Chen M."/>
            <person name="Hao X."/>
            <person name="Li L."/>
            <person name="Tang Y."/>
            <person name="Lv G."/>
            <person name="Zhou Y."/>
            <person name="Sun X."/>
            <person name="Brodelius P.E."/>
            <person name="Rose J.K.C."/>
            <person name="Tang K."/>
        </authorList>
    </citation>
    <scope>NUCLEOTIDE SEQUENCE [LARGE SCALE GENOMIC DNA]</scope>
    <source>
        <strain evidence="3">cv. Huhao1</strain>
        <tissue evidence="2">Leaf</tissue>
    </source>
</reference>
<dbReference type="PANTHER" id="PTHR45786">
    <property type="entry name" value="DNA BINDING PROTEIN-LIKE"/>
    <property type="match status" value="1"/>
</dbReference>
<feature type="compositionally biased region" description="Low complexity" evidence="1">
    <location>
        <begin position="21"/>
        <end position="50"/>
    </location>
</feature>
<feature type="region of interest" description="Disordered" evidence="1">
    <location>
        <begin position="246"/>
        <end position="270"/>
    </location>
</feature>
<dbReference type="AlphaFoldDB" id="A0A2U1NCK6"/>
<keyword evidence="3" id="KW-1185">Reference proteome</keyword>
<dbReference type="EMBL" id="PKPP01003110">
    <property type="protein sequence ID" value="PWA71252.1"/>
    <property type="molecule type" value="Genomic_DNA"/>
</dbReference>
<evidence type="ECO:0000313" key="2">
    <source>
        <dbReference type="EMBL" id="PWA71252.1"/>
    </source>
</evidence>
<sequence length="542" mass="61085">MENQNTSTSSKNRKSSKRMPNQNLLQQQHASNSSNNSRSFDSASFLSSQSVPQPMLVDSTSSKRRVSLTELLNSLPRTNDTHSVLGRSPTNIPIGTVNLKGTYSQPKRVLLPRCNSSGIVTSPCSGLNPLLARASPFGAPRKAGNVAVNTTNQPNVSTSHSNLDVMRTLTSDKYTVSQTSVSCNIINDENIPTRSPTSVSTRRRQVTPLAVTLQTQFVTPVTQRTKHASATVNAKKIPLFTTQNSTYETGESSRMTKRSKRPPLKNPTPVAFNLDDDGQVRKVYDKYVGISEGNCTSSSSSSGRANSKNPIDRNIINEVKHVLDESSDLVKTFRRARDRYTEDNEQNIRIRLIAKRGKDGRQYNLPTANEVAGLIVGDFDSCIEDLDSVLQMRDGPLQRKQQTPLTIYPHYYFNTVTFISPQTEFHADLRISDDEKKNVALFWIEELMRSRGRSLRQFPEMPFPDDRYISQFGNRLIYDETHYNPEELECEYERLYAALTTEQKGVYDTIMTSVETDIFFSFLNLFQTFVKSASREYYGEIK</sequence>
<accession>A0A2U1NCK6</accession>
<proteinExistence type="predicted"/>
<organism evidence="2 3">
    <name type="scientific">Artemisia annua</name>
    <name type="common">Sweet wormwood</name>
    <dbReference type="NCBI Taxonomy" id="35608"/>
    <lineage>
        <taxon>Eukaryota</taxon>
        <taxon>Viridiplantae</taxon>
        <taxon>Streptophyta</taxon>
        <taxon>Embryophyta</taxon>
        <taxon>Tracheophyta</taxon>
        <taxon>Spermatophyta</taxon>
        <taxon>Magnoliopsida</taxon>
        <taxon>eudicotyledons</taxon>
        <taxon>Gunneridae</taxon>
        <taxon>Pentapetalae</taxon>
        <taxon>asterids</taxon>
        <taxon>campanulids</taxon>
        <taxon>Asterales</taxon>
        <taxon>Asteraceae</taxon>
        <taxon>Asteroideae</taxon>
        <taxon>Anthemideae</taxon>
        <taxon>Artemisiinae</taxon>
        <taxon>Artemisia</taxon>
    </lineage>
</organism>